<reference evidence="1 2" key="1">
    <citation type="submission" date="2024-08" db="EMBL/GenBank/DDBJ databases">
        <title>Insights into the chromosomal genome structure of Flemingia macrophylla.</title>
        <authorList>
            <person name="Ding Y."/>
            <person name="Zhao Y."/>
            <person name="Bi W."/>
            <person name="Wu M."/>
            <person name="Zhao G."/>
            <person name="Gong Y."/>
            <person name="Li W."/>
            <person name="Zhang P."/>
        </authorList>
    </citation>
    <scope>NUCLEOTIDE SEQUENCE [LARGE SCALE GENOMIC DNA]</scope>
    <source>
        <strain evidence="1">DYQJB</strain>
        <tissue evidence="1">Leaf</tissue>
    </source>
</reference>
<keyword evidence="2" id="KW-1185">Reference proteome</keyword>
<accession>A0ABD1N0M0</accession>
<organism evidence="1 2">
    <name type="scientific">Flemingia macrophylla</name>
    <dbReference type="NCBI Taxonomy" id="520843"/>
    <lineage>
        <taxon>Eukaryota</taxon>
        <taxon>Viridiplantae</taxon>
        <taxon>Streptophyta</taxon>
        <taxon>Embryophyta</taxon>
        <taxon>Tracheophyta</taxon>
        <taxon>Spermatophyta</taxon>
        <taxon>Magnoliopsida</taxon>
        <taxon>eudicotyledons</taxon>
        <taxon>Gunneridae</taxon>
        <taxon>Pentapetalae</taxon>
        <taxon>rosids</taxon>
        <taxon>fabids</taxon>
        <taxon>Fabales</taxon>
        <taxon>Fabaceae</taxon>
        <taxon>Papilionoideae</taxon>
        <taxon>50 kb inversion clade</taxon>
        <taxon>NPAAA clade</taxon>
        <taxon>indigoferoid/millettioid clade</taxon>
        <taxon>Phaseoleae</taxon>
        <taxon>Flemingia</taxon>
    </lineage>
</organism>
<protein>
    <submittedName>
        <fullName evidence="1">Uncharacterized protein</fullName>
    </submittedName>
</protein>
<comment type="caution">
    <text evidence="1">The sequence shown here is derived from an EMBL/GenBank/DDBJ whole genome shotgun (WGS) entry which is preliminary data.</text>
</comment>
<dbReference type="AlphaFoldDB" id="A0ABD1N0M0"/>
<proteinExistence type="predicted"/>
<gene>
    <name evidence="1" type="ORF">Fmac_009282</name>
</gene>
<sequence>MATCAALVSVGRGGRLHDGVNGCLFRCKRTSNACKIFSRLAISLSLSAELSICQWARKKSTGTAKNLDAAVECFKLAGGSEANILMVLKNNCANGDAR</sequence>
<evidence type="ECO:0000313" key="2">
    <source>
        <dbReference type="Proteomes" id="UP001603857"/>
    </source>
</evidence>
<name>A0ABD1N0M0_9FABA</name>
<dbReference type="EMBL" id="JBGMDY010000003">
    <property type="protein sequence ID" value="KAL2341342.1"/>
    <property type="molecule type" value="Genomic_DNA"/>
</dbReference>
<evidence type="ECO:0000313" key="1">
    <source>
        <dbReference type="EMBL" id="KAL2341342.1"/>
    </source>
</evidence>
<dbReference type="Proteomes" id="UP001603857">
    <property type="component" value="Unassembled WGS sequence"/>
</dbReference>